<evidence type="ECO:0000313" key="5">
    <source>
        <dbReference type="Proteomes" id="UP001499841"/>
    </source>
</evidence>
<evidence type="ECO:0000256" key="2">
    <source>
        <dbReference type="SAM" id="MobiDB-lite"/>
    </source>
</evidence>
<keyword evidence="5" id="KW-1185">Reference proteome</keyword>
<evidence type="ECO:0000313" key="4">
    <source>
        <dbReference type="EMBL" id="GAA4287073.1"/>
    </source>
</evidence>
<feature type="compositionally biased region" description="Low complexity" evidence="2">
    <location>
        <begin position="271"/>
        <end position="286"/>
    </location>
</feature>
<dbReference type="PANTHER" id="PTHR43798">
    <property type="entry name" value="MONOACYLGLYCEROL LIPASE"/>
    <property type="match status" value="1"/>
</dbReference>
<dbReference type="GO" id="GO:0016787">
    <property type="term" value="F:hydrolase activity"/>
    <property type="evidence" value="ECO:0007669"/>
    <property type="project" value="UniProtKB-KW"/>
</dbReference>
<dbReference type="PRINTS" id="PR00111">
    <property type="entry name" value="ABHYDROLASE"/>
</dbReference>
<dbReference type="SUPFAM" id="SSF53474">
    <property type="entry name" value="alpha/beta-Hydrolases"/>
    <property type="match status" value="1"/>
</dbReference>
<accession>A0ABP8ESW2</accession>
<proteinExistence type="predicted"/>
<dbReference type="InterPro" id="IPR050266">
    <property type="entry name" value="AB_hydrolase_sf"/>
</dbReference>
<feature type="domain" description="AB hydrolase-1" evidence="3">
    <location>
        <begin position="20"/>
        <end position="248"/>
    </location>
</feature>
<sequence>MHRVDVDGLAIAYERVGEGPPLVLLHGFVGDARSTWRRQLEALADEFTVVAWDAPGAGRSDDPPEGFGMAGYADALAGLLDRLGLHRPHVAGVSFGGALALALLGRHPATPATLVLVNAYAGWVGSLPAEVARRRLEDSLALADSGGEELAAALVPTMFAPGTPRAAVEEFAAAVRAFHPDGFRAMARASATDLREVLPRVRVPTLVVNGERDTRAPRAVADHLHASIAGSTLTVLPGAGHLCQIEAPVAFNRAVRTFLRSVGQRGGTSGSGTASTAGSTPVSSPG</sequence>
<reference evidence="5" key="1">
    <citation type="journal article" date="2019" name="Int. J. Syst. Evol. Microbiol.">
        <title>The Global Catalogue of Microorganisms (GCM) 10K type strain sequencing project: providing services to taxonomists for standard genome sequencing and annotation.</title>
        <authorList>
            <consortium name="The Broad Institute Genomics Platform"/>
            <consortium name="The Broad Institute Genome Sequencing Center for Infectious Disease"/>
            <person name="Wu L."/>
            <person name="Ma J."/>
        </authorList>
    </citation>
    <scope>NUCLEOTIDE SEQUENCE [LARGE SCALE GENOMIC DNA]</scope>
    <source>
        <strain evidence="5">JCM 17459</strain>
    </source>
</reference>
<dbReference type="EMBL" id="BAABBA010000005">
    <property type="protein sequence ID" value="GAA4287073.1"/>
    <property type="molecule type" value="Genomic_DNA"/>
</dbReference>
<feature type="region of interest" description="Disordered" evidence="2">
    <location>
        <begin position="263"/>
        <end position="286"/>
    </location>
</feature>
<dbReference type="InterPro" id="IPR029058">
    <property type="entry name" value="AB_hydrolase_fold"/>
</dbReference>
<dbReference type="Pfam" id="PF00561">
    <property type="entry name" value="Abhydrolase_1"/>
    <property type="match status" value="1"/>
</dbReference>
<comment type="caution">
    <text evidence="4">The sequence shown here is derived from an EMBL/GenBank/DDBJ whole genome shotgun (WGS) entry which is preliminary data.</text>
</comment>
<dbReference type="Gene3D" id="3.40.50.1820">
    <property type="entry name" value="alpha/beta hydrolase"/>
    <property type="match status" value="1"/>
</dbReference>
<name>A0ABP8ESW2_9MICO</name>
<keyword evidence="1 4" id="KW-0378">Hydrolase</keyword>
<dbReference type="RefSeq" id="WP_345039285.1">
    <property type="nucleotide sequence ID" value="NZ_BAABBA010000005.1"/>
</dbReference>
<protein>
    <submittedName>
        <fullName evidence="4">Alpha/beta fold hydrolase</fullName>
    </submittedName>
</protein>
<evidence type="ECO:0000256" key="1">
    <source>
        <dbReference type="ARBA" id="ARBA00022801"/>
    </source>
</evidence>
<dbReference type="Proteomes" id="UP001499841">
    <property type="component" value="Unassembled WGS sequence"/>
</dbReference>
<gene>
    <name evidence="4" type="ORF">GCM10022262_14320</name>
</gene>
<dbReference type="PANTHER" id="PTHR43798:SF31">
    <property type="entry name" value="AB HYDROLASE SUPERFAMILY PROTEIN YCLE"/>
    <property type="match status" value="1"/>
</dbReference>
<organism evidence="4 5">
    <name type="scientific">Georgenia daeguensis</name>
    <dbReference type="NCBI Taxonomy" id="908355"/>
    <lineage>
        <taxon>Bacteria</taxon>
        <taxon>Bacillati</taxon>
        <taxon>Actinomycetota</taxon>
        <taxon>Actinomycetes</taxon>
        <taxon>Micrococcales</taxon>
        <taxon>Bogoriellaceae</taxon>
        <taxon>Georgenia</taxon>
    </lineage>
</organism>
<dbReference type="InterPro" id="IPR000073">
    <property type="entry name" value="AB_hydrolase_1"/>
</dbReference>
<evidence type="ECO:0000259" key="3">
    <source>
        <dbReference type="Pfam" id="PF00561"/>
    </source>
</evidence>